<dbReference type="Gene3D" id="1.25.40.20">
    <property type="entry name" value="Ankyrin repeat-containing domain"/>
    <property type="match status" value="3"/>
</dbReference>
<protein>
    <submittedName>
        <fullName evidence="2">Uncharacterized protein</fullName>
    </submittedName>
</protein>
<reference evidence="2" key="2">
    <citation type="submission" date="2023-05" db="EMBL/GenBank/DDBJ databases">
        <authorList>
            <person name="Schelkunov M.I."/>
        </authorList>
    </citation>
    <scope>NUCLEOTIDE SEQUENCE</scope>
    <source>
        <strain evidence="2">Hsosn_3</strain>
        <tissue evidence="2">Leaf</tissue>
    </source>
</reference>
<dbReference type="InterPro" id="IPR002110">
    <property type="entry name" value="Ankyrin_rpt"/>
</dbReference>
<keyword evidence="1" id="KW-0175">Coiled coil</keyword>
<dbReference type="PANTHER" id="PTHR24121">
    <property type="entry name" value="NO MECHANORECEPTOR POTENTIAL C, ISOFORM D-RELATED"/>
    <property type="match status" value="1"/>
</dbReference>
<evidence type="ECO:0000256" key="1">
    <source>
        <dbReference type="SAM" id="Coils"/>
    </source>
</evidence>
<accession>A0AAD8JK62</accession>
<dbReference type="Proteomes" id="UP001237642">
    <property type="component" value="Unassembled WGS sequence"/>
</dbReference>
<dbReference type="AlphaFoldDB" id="A0AAD8JK62"/>
<dbReference type="SMART" id="SM00248">
    <property type="entry name" value="ANK"/>
    <property type="match status" value="5"/>
</dbReference>
<dbReference type="PANTHER" id="PTHR24121:SF16">
    <property type="entry name" value="NON-SPECIFIC SERINE_THREONINE PROTEIN KINASE"/>
    <property type="match status" value="1"/>
</dbReference>
<proteinExistence type="predicted"/>
<dbReference type="Pfam" id="PF12796">
    <property type="entry name" value="Ank_2"/>
    <property type="match status" value="1"/>
</dbReference>
<reference evidence="2" key="1">
    <citation type="submission" date="2023-02" db="EMBL/GenBank/DDBJ databases">
        <title>Genome of toxic invasive species Heracleum sosnowskyi carries increased number of genes despite the absence of recent whole-genome duplications.</title>
        <authorList>
            <person name="Schelkunov M."/>
            <person name="Shtratnikova V."/>
            <person name="Makarenko M."/>
            <person name="Klepikova A."/>
            <person name="Omelchenko D."/>
            <person name="Novikova G."/>
            <person name="Obukhova E."/>
            <person name="Bogdanov V."/>
            <person name="Penin A."/>
            <person name="Logacheva M."/>
        </authorList>
    </citation>
    <scope>NUCLEOTIDE SEQUENCE</scope>
    <source>
        <strain evidence="2">Hsosn_3</strain>
        <tissue evidence="2">Leaf</tissue>
    </source>
</reference>
<name>A0AAD8JK62_9APIA</name>
<dbReference type="SUPFAM" id="SSF48403">
    <property type="entry name" value="Ankyrin repeat"/>
    <property type="match status" value="1"/>
</dbReference>
<dbReference type="InterPro" id="IPR036770">
    <property type="entry name" value="Ankyrin_rpt-contain_sf"/>
</dbReference>
<comment type="caution">
    <text evidence="2">The sequence shown here is derived from an EMBL/GenBank/DDBJ whole genome shotgun (WGS) entry which is preliminary data.</text>
</comment>
<organism evidence="2 3">
    <name type="scientific">Heracleum sosnowskyi</name>
    <dbReference type="NCBI Taxonomy" id="360622"/>
    <lineage>
        <taxon>Eukaryota</taxon>
        <taxon>Viridiplantae</taxon>
        <taxon>Streptophyta</taxon>
        <taxon>Embryophyta</taxon>
        <taxon>Tracheophyta</taxon>
        <taxon>Spermatophyta</taxon>
        <taxon>Magnoliopsida</taxon>
        <taxon>eudicotyledons</taxon>
        <taxon>Gunneridae</taxon>
        <taxon>Pentapetalae</taxon>
        <taxon>asterids</taxon>
        <taxon>campanulids</taxon>
        <taxon>Apiales</taxon>
        <taxon>Apiaceae</taxon>
        <taxon>Apioideae</taxon>
        <taxon>apioid superclade</taxon>
        <taxon>Tordylieae</taxon>
        <taxon>Tordyliinae</taxon>
        <taxon>Heracleum</taxon>
    </lineage>
</organism>
<gene>
    <name evidence="2" type="ORF">POM88_003582</name>
</gene>
<dbReference type="EMBL" id="JAUIZM010000001">
    <property type="protein sequence ID" value="KAK1403977.1"/>
    <property type="molecule type" value="Genomic_DNA"/>
</dbReference>
<feature type="coiled-coil region" evidence="1">
    <location>
        <begin position="288"/>
        <end position="315"/>
    </location>
</feature>
<keyword evidence="3" id="KW-1185">Reference proteome</keyword>
<evidence type="ECO:0000313" key="3">
    <source>
        <dbReference type="Proteomes" id="UP001237642"/>
    </source>
</evidence>
<sequence>MDATIDNKQLYNAVIRRDVTQVLKLRQLLVADGPLHVVTIHNDTILHLALYSMQLELVLRLIKTLSSQHIALLVRQNSGGNTILHEAATYDKLFPAAKMILQLQPQLLTIRNNNKENALFRAARYGQMKMFKFLDDCLVQTLINVEDLKAAQRKFDGSTILHAAIAAEHFDLAIWIAKKYEYLFDKTDSDGLTALQLLACNPAVFQFRGRGCLMKIIDWRINNSSDDDDDRSYLHEVASPFSVPWWDEMVKKRKTYRTVVELADILIPKDTSWTITKSVVDQNETKNVDENKTEIKEKTEKEKALEKKKAEKQQTPLLLATQTGCFEIVEKILEVHPQAVEHIDEDGRCILHIAIKYRQMEIFKMVKRPWKFQ</sequence>
<evidence type="ECO:0000313" key="2">
    <source>
        <dbReference type="EMBL" id="KAK1403977.1"/>
    </source>
</evidence>